<dbReference type="Pfam" id="PF02535">
    <property type="entry name" value="Zip"/>
    <property type="match status" value="1"/>
</dbReference>
<name>A0AAE0L830_9CHLO</name>
<reference evidence="7 8" key="1">
    <citation type="journal article" date="2015" name="Genome Biol. Evol.">
        <title>Comparative Genomics of a Bacterivorous Green Alga Reveals Evolutionary Causalities and Consequences of Phago-Mixotrophic Mode of Nutrition.</title>
        <authorList>
            <person name="Burns J.A."/>
            <person name="Paasch A."/>
            <person name="Narechania A."/>
            <person name="Kim E."/>
        </authorList>
    </citation>
    <scope>NUCLEOTIDE SEQUENCE [LARGE SCALE GENOMIC DNA]</scope>
    <source>
        <strain evidence="7 8">PLY_AMNH</strain>
    </source>
</reference>
<keyword evidence="3 6" id="KW-1133">Transmembrane helix</keyword>
<dbReference type="EMBL" id="LGRX02007274">
    <property type="protein sequence ID" value="KAK3275357.1"/>
    <property type="molecule type" value="Genomic_DNA"/>
</dbReference>
<feature type="transmembrane region" description="Helical" evidence="6">
    <location>
        <begin position="26"/>
        <end position="49"/>
    </location>
</feature>
<organism evidence="7 8">
    <name type="scientific">Cymbomonas tetramitiformis</name>
    <dbReference type="NCBI Taxonomy" id="36881"/>
    <lineage>
        <taxon>Eukaryota</taxon>
        <taxon>Viridiplantae</taxon>
        <taxon>Chlorophyta</taxon>
        <taxon>Pyramimonadophyceae</taxon>
        <taxon>Pyramimonadales</taxon>
        <taxon>Pyramimonadaceae</taxon>
        <taxon>Cymbomonas</taxon>
    </lineage>
</organism>
<dbReference type="InterPro" id="IPR003689">
    <property type="entry name" value="ZIP"/>
</dbReference>
<accession>A0AAE0L830</accession>
<evidence type="ECO:0000313" key="7">
    <source>
        <dbReference type="EMBL" id="KAK3275357.1"/>
    </source>
</evidence>
<dbReference type="GO" id="GO:0005385">
    <property type="term" value="F:zinc ion transmembrane transporter activity"/>
    <property type="evidence" value="ECO:0007669"/>
    <property type="project" value="TreeGrafter"/>
</dbReference>
<proteinExistence type="predicted"/>
<evidence type="ECO:0000256" key="2">
    <source>
        <dbReference type="ARBA" id="ARBA00022692"/>
    </source>
</evidence>
<dbReference type="Proteomes" id="UP001190700">
    <property type="component" value="Unassembled WGS sequence"/>
</dbReference>
<evidence type="ECO:0000256" key="6">
    <source>
        <dbReference type="SAM" id="Phobius"/>
    </source>
</evidence>
<keyword evidence="5" id="KW-0175">Coiled coil</keyword>
<gene>
    <name evidence="7" type="ORF">CYMTET_16509</name>
</gene>
<feature type="non-terminal residue" evidence="7">
    <location>
        <position position="243"/>
    </location>
</feature>
<evidence type="ECO:0000256" key="1">
    <source>
        <dbReference type="ARBA" id="ARBA00004141"/>
    </source>
</evidence>
<dbReference type="AlphaFoldDB" id="A0AAE0L830"/>
<evidence type="ECO:0000256" key="5">
    <source>
        <dbReference type="SAM" id="Coils"/>
    </source>
</evidence>
<keyword evidence="2 6" id="KW-0812">Transmembrane</keyword>
<feature type="coiled-coil region" evidence="5">
    <location>
        <begin position="178"/>
        <end position="205"/>
    </location>
</feature>
<sequence length="243" mass="26127">MDVLEAHGALSVEEDSSSPELIKWKLVALAIIFASSCVGLLLPKILYAWRPSPGSFGLANMFSFGVILSVSLVHLLSDAIADLPEESNTLGIASAASYLVLTILEGSCSDGHDHVLPDIEELVPDVRQHVHSNPPTCGITAPSNDGSTCEKMEPSVVDWEAPPPSAPDSSELGSDPFLEKLLTKHDEIREESIQARDRAKRIKAQILYLVLSLHSLLEGLTLGAQASLESLLDSFLAITMHKV</sequence>
<feature type="transmembrane region" description="Helical" evidence="6">
    <location>
        <begin position="55"/>
        <end position="76"/>
    </location>
</feature>
<evidence type="ECO:0000256" key="4">
    <source>
        <dbReference type="ARBA" id="ARBA00023136"/>
    </source>
</evidence>
<keyword evidence="4 6" id="KW-0472">Membrane</keyword>
<dbReference type="GO" id="GO:0016020">
    <property type="term" value="C:membrane"/>
    <property type="evidence" value="ECO:0007669"/>
    <property type="project" value="UniProtKB-SubCell"/>
</dbReference>
<comment type="caution">
    <text evidence="7">The sequence shown here is derived from an EMBL/GenBank/DDBJ whole genome shotgun (WGS) entry which is preliminary data.</text>
</comment>
<keyword evidence="8" id="KW-1185">Reference proteome</keyword>
<comment type="subcellular location">
    <subcellularLocation>
        <location evidence="1">Membrane</location>
        <topology evidence="1">Multi-pass membrane protein</topology>
    </subcellularLocation>
</comment>
<evidence type="ECO:0000313" key="8">
    <source>
        <dbReference type="Proteomes" id="UP001190700"/>
    </source>
</evidence>
<dbReference type="PANTHER" id="PTHR11040">
    <property type="entry name" value="ZINC/IRON TRANSPORTER"/>
    <property type="match status" value="1"/>
</dbReference>
<dbReference type="PANTHER" id="PTHR11040:SF44">
    <property type="entry name" value="PROTEIN ZNTC-RELATED"/>
    <property type="match status" value="1"/>
</dbReference>
<evidence type="ECO:0000256" key="3">
    <source>
        <dbReference type="ARBA" id="ARBA00022989"/>
    </source>
</evidence>
<protein>
    <submittedName>
        <fullName evidence="7">Zinc transporter 5</fullName>
    </submittedName>
</protein>